<evidence type="ECO:0000313" key="3">
    <source>
        <dbReference type="Proteomes" id="UP000266188"/>
    </source>
</evidence>
<feature type="compositionally biased region" description="Basic and acidic residues" evidence="1">
    <location>
        <begin position="72"/>
        <end position="85"/>
    </location>
</feature>
<name>A0A3A2Z7I9_9EURO</name>
<evidence type="ECO:0000313" key="2">
    <source>
        <dbReference type="EMBL" id="RJE17267.1"/>
    </source>
</evidence>
<organism evidence="2 3">
    <name type="scientific">Aspergillus sclerotialis</name>
    <dbReference type="NCBI Taxonomy" id="2070753"/>
    <lineage>
        <taxon>Eukaryota</taxon>
        <taxon>Fungi</taxon>
        <taxon>Dikarya</taxon>
        <taxon>Ascomycota</taxon>
        <taxon>Pezizomycotina</taxon>
        <taxon>Eurotiomycetes</taxon>
        <taxon>Eurotiomycetidae</taxon>
        <taxon>Eurotiales</taxon>
        <taxon>Aspergillaceae</taxon>
        <taxon>Aspergillus</taxon>
        <taxon>Aspergillus subgen. Polypaecilum</taxon>
    </lineage>
</organism>
<proteinExistence type="predicted"/>
<dbReference type="STRING" id="2070753.A0A3A2Z7I9"/>
<sequence>MANIYVRVRSRVKSIPQTRRKYLSRLLAPEDSDAEREIRGDVFVLQFPGADRDGGRMTPMAVRRGVVDVHEDGDGGWIKRADSRSGSKGRKSRSGSLTPDRAKSSRPGSAGRRRVSGRGVG</sequence>
<reference evidence="3" key="1">
    <citation type="submission" date="2017-02" db="EMBL/GenBank/DDBJ databases">
        <authorList>
            <person name="Tafer H."/>
            <person name="Lopandic K."/>
        </authorList>
    </citation>
    <scope>NUCLEOTIDE SEQUENCE [LARGE SCALE GENOMIC DNA]</scope>
    <source>
        <strain evidence="3">CBS 366.77</strain>
    </source>
</reference>
<comment type="caution">
    <text evidence="2">The sequence shown here is derived from an EMBL/GenBank/DDBJ whole genome shotgun (WGS) entry which is preliminary data.</text>
</comment>
<dbReference type="AlphaFoldDB" id="A0A3A2Z7I9"/>
<gene>
    <name evidence="2" type="ORF">PHISCL_10396</name>
</gene>
<evidence type="ECO:0000256" key="1">
    <source>
        <dbReference type="SAM" id="MobiDB-lite"/>
    </source>
</evidence>
<dbReference type="OrthoDB" id="4171340at2759"/>
<feature type="compositionally biased region" description="Basic residues" evidence="1">
    <location>
        <begin position="111"/>
        <end position="121"/>
    </location>
</feature>
<keyword evidence="3" id="KW-1185">Reference proteome</keyword>
<protein>
    <submittedName>
        <fullName evidence="2">Uncharacterized protein</fullName>
    </submittedName>
</protein>
<dbReference type="EMBL" id="MVGC01001271">
    <property type="protein sequence ID" value="RJE17267.1"/>
    <property type="molecule type" value="Genomic_DNA"/>
</dbReference>
<dbReference type="Proteomes" id="UP000266188">
    <property type="component" value="Unassembled WGS sequence"/>
</dbReference>
<accession>A0A3A2Z7I9</accession>
<feature type="region of interest" description="Disordered" evidence="1">
    <location>
        <begin position="72"/>
        <end position="121"/>
    </location>
</feature>